<dbReference type="RefSeq" id="WP_064296639.1">
    <property type="nucleotide sequence ID" value="NZ_FXAP01000001.1"/>
</dbReference>
<gene>
    <name evidence="2" type="ORF">EDD42_1063</name>
</gene>
<sequence length="137" mass="14093">MKKNAAAFLGAIAVSGLLLTGCAGGAQSKEDACKLIQSEVTESASQLQSGLSSLSSDPEAAVTQLDDFSGTFKAAADKVTNDEVKTAANDSVKALNDFIDVAKTAVDDPQNVDQTGLTDSLTKLQDEFTTLGNTCSL</sequence>
<feature type="chain" id="PRO_5041076518" description="Lipoprotein" evidence="1">
    <location>
        <begin position="29"/>
        <end position="137"/>
    </location>
</feature>
<keyword evidence="3" id="KW-1185">Reference proteome</keyword>
<dbReference type="Proteomes" id="UP000266915">
    <property type="component" value="Unassembled WGS sequence"/>
</dbReference>
<dbReference type="PROSITE" id="PS51257">
    <property type="entry name" value="PROKAR_LIPOPROTEIN"/>
    <property type="match status" value="1"/>
</dbReference>
<name>A0A3N2C0I5_9MICO</name>
<accession>A0A3N2C0I5</accession>
<evidence type="ECO:0008006" key="4">
    <source>
        <dbReference type="Google" id="ProtNLM"/>
    </source>
</evidence>
<evidence type="ECO:0000313" key="3">
    <source>
        <dbReference type="Proteomes" id="UP000266915"/>
    </source>
</evidence>
<protein>
    <recommendedName>
        <fullName evidence="4">Lipoprotein</fullName>
    </recommendedName>
</protein>
<evidence type="ECO:0000313" key="2">
    <source>
        <dbReference type="EMBL" id="ROR81016.1"/>
    </source>
</evidence>
<dbReference type="EMBL" id="RKHL01000001">
    <property type="protein sequence ID" value="ROR81016.1"/>
    <property type="molecule type" value="Genomic_DNA"/>
</dbReference>
<reference evidence="2 3" key="1">
    <citation type="submission" date="2018-11" db="EMBL/GenBank/DDBJ databases">
        <title>Sequencing the genomes of 1000 actinobacteria strains.</title>
        <authorList>
            <person name="Klenk H.-P."/>
        </authorList>
    </citation>
    <scope>NUCLEOTIDE SEQUENCE [LARGE SCALE GENOMIC DNA]</scope>
    <source>
        <strain evidence="2 3">DSM 14012</strain>
    </source>
</reference>
<comment type="caution">
    <text evidence="2">The sequence shown here is derived from an EMBL/GenBank/DDBJ whole genome shotgun (WGS) entry which is preliminary data.</text>
</comment>
<proteinExistence type="predicted"/>
<dbReference type="AlphaFoldDB" id="A0A3N2C0I5"/>
<evidence type="ECO:0000256" key="1">
    <source>
        <dbReference type="SAM" id="SignalP"/>
    </source>
</evidence>
<feature type="signal peptide" evidence="1">
    <location>
        <begin position="1"/>
        <end position="28"/>
    </location>
</feature>
<keyword evidence="1" id="KW-0732">Signal</keyword>
<organism evidence="2 3">
    <name type="scientific">Plantibacter flavus</name>
    <dbReference type="NCBI Taxonomy" id="150123"/>
    <lineage>
        <taxon>Bacteria</taxon>
        <taxon>Bacillati</taxon>
        <taxon>Actinomycetota</taxon>
        <taxon>Actinomycetes</taxon>
        <taxon>Micrococcales</taxon>
        <taxon>Microbacteriaceae</taxon>
        <taxon>Plantibacter</taxon>
    </lineage>
</organism>